<feature type="transmembrane region" description="Helical" evidence="2">
    <location>
        <begin position="178"/>
        <end position="197"/>
    </location>
</feature>
<organism evidence="4">
    <name type="scientific">Chromera velia CCMP2878</name>
    <dbReference type="NCBI Taxonomy" id="1169474"/>
    <lineage>
        <taxon>Eukaryota</taxon>
        <taxon>Sar</taxon>
        <taxon>Alveolata</taxon>
        <taxon>Colpodellida</taxon>
        <taxon>Chromeraceae</taxon>
        <taxon>Chromera</taxon>
    </lineage>
</organism>
<evidence type="ECO:0000313" key="4">
    <source>
        <dbReference type="EMBL" id="CEM53948.1"/>
    </source>
</evidence>
<gene>
    <name evidence="4" type="ORF">Cvel_12394</name>
</gene>
<evidence type="ECO:0000256" key="2">
    <source>
        <dbReference type="SAM" id="Phobius"/>
    </source>
</evidence>
<feature type="transmembrane region" description="Helical" evidence="2">
    <location>
        <begin position="92"/>
        <end position="118"/>
    </location>
</feature>
<dbReference type="AlphaFoldDB" id="A0A0G4I9V8"/>
<dbReference type="PROSITE" id="PS50924">
    <property type="entry name" value="MHYT"/>
    <property type="match status" value="1"/>
</dbReference>
<dbReference type="EMBL" id="CDMZ01005742">
    <property type="protein sequence ID" value="CEM53948.1"/>
    <property type="molecule type" value="Genomic_DNA"/>
</dbReference>
<sequence>MNTQFMHRGGFEGSSTSRRYLAPSDPQNDRSYVCDFDLSGSCPYTAGEMLYVNYDPTLVALSFVYAFIGAFLATTFIGTLREVSSGPWFWSFTAKAALALGCCCVWAMHFFGIGALELGNKKAILNDGSEASYTANLLIWLNLPLTIASAVIVTLCVFAAVCILARRKTLEKMTFSKLRFVLATCLTGTGVILMHYSGMAAMNGRFEMTYDIGLVALSCALAYIVSAVGFAILLFLPSVFWVQLLASFVIALAVCSVHYTGSVAVAYSSRERVDWGASGFDSAMWTII</sequence>
<keyword evidence="2" id="KW-0472">Membrane</keyword>
<dbReference type="PANTHER" id="PTHR35152:SF1">
    <property type="entry name" value="DOMAIN SIGNALLING PROTEIN, PUTATIVE (AFU_ORTHOLOGUE AFUA_5G11310)-RELATED"/>
    <property type="match status" value="1"/>
</dbReference>
<proteinExistence type="predicted"/>
<feature type="transmembrane region" description="Helical" evidence="2">
    <location>
        <begin position="138"/>
        <end position="166"/>
    </location>
</feature>
<dbReference type="InterPro" id="IPR005330">
    <property type="entry name" value="MHYT_dom"/>
</dbReference>
<dbReference type="PANTHER" id="PTHR35152">
    <property type="entry name" value="DOMAIN SIGNALLING PROTEIN, PUTATIVE (AFU_ORTHOLOGUE AFUA_5G11310)-RELATED"/>
    <property type="match status" value="1"/>
</dbReference>
<evidence type="ECO:0000256" key="1">
    <source>
        <dbReference type="SAM" id="MobiDB-lite"/>
    </source>
</evidence>
<dbReference type="VEuPathDB" id="CryptoDB:Cvel_12394"/>
<feature type="transmembrane region" description="Helical" evidence="2">
    <location>
        <begin position="212"/>
        <end position="236"/>
    </location>
</feature>
<dbReference type="PhylomeDB" id="A0A0G4I9V8"/>
<evidence type="ECO:0000259" key="3">
    <source>
        <dbReference type="PROSITE" id="PS50924"/>
    </source>
</evidence>
<name>A0A0G4I9V8_9ALVE</name>
<protein>
    <recommendedName>
        <fullName evidence="3">MHYT domain-containing protein</fullName>
    </recommendedName>
</protein>
<feature type="transmembrane region" description="Helical" evidence="2">
    <location>
        <begin position="248"/>
        <end position="267"/>
    </location>
</feature>
<feature type="region of interest" description="Disordered" evidence="1">
    <location>
        <begin position="1"/>
        <end position="27"/>
    </location>
</feature>
<accession>A0A0G4I9V8</accession>
<keyword evidence="2" id="KW-0812">Transmembrane</keyword>
<feature type="transmembrane region" description="Helical" evidence="2">
    <location>
        <begin position="58"/>
        <end position="80"/>
    </location>
</feature>
<dbReference type="Pfam" id="PF03707">
    <property type="entry name" value="MHYT"/>
    <property type="match status" value="1"/>
</dbReference>
<keyword evidence="2" id="KW-1133">Transmembrane helix</keyword>
<feature type="domain" description="MHYT" evidence="3">
    <location>
        <begin position="54"/>
        <end position="268"/>
    </location>
</feature>
<reference evidence="4" key="1">
    <citation type="submission" date="2014-11" db="EMBL/GenBank/DDBJ databases">
        <authorList>
            <person name="Otto D Thomas"/>
            <person name="Naeem Raeece"/>
        </authorList>
    </citation>
    <scope>NUCLEOTIDE SEQUENCE</scope>
</reference>